<proteinExistence type="predicted"/>
<sequence>MDNVITYDVETSYPYLEDDLQVDQRTFEAMWKLFCNIKEHWQLSVPEQGVKSQLLVFMQNRIKVDLNYYADYKNAAKVIRELTYQLGEKAAYEKLFTDPAANLQPPKTHLARARQRVSNEFITLALAVGGFKTFGAKNALGYISGANIAGATPYRTIEDV</sequence>
<dbReference type="eggNOG" id="ENOG50322ZT">
    <property type="taxonomic scope" value="Bacteria"/>
</dbReference>
<keyword evidence="2" id="KW-1185">Reference proteome</keyword>
<protein>
    <submittedName>
        <fullName evidence="1">Uncharacterized protein</fullName>
    </submittedName>
</protein>
<comment type="caution">
    <text evidence="1">The sequence shown here is derived from an EMBL/GenBank/DDBJ whole genome shotgun (WGS) entry which is preliminary data.</text>
</comment>
<evidence type="ECO:0000313" key="1">
    <source>
        <dbReference type="EMBL" id="EWH09428.1"/>
    </source>
</evidence>
<dbReference type="STRING" id="1328313.DS2_12879"/>
<dbReference type="AlphaFoldDB" id="W7QNE0"/>
<dbReference type="OrthoDB" id="7002081at2"/>
<gene>
    <name evidence="1" type="ORF">DS2_12879</name>
</gene>
<dbReference type="EMBL" id="ARZY01000024">
    <property type="protein sequence ID" value="EWH09428.1"/>
    <property type="molecule type" value="Genomic_DNA"/>
</dbReference>
<organism evidence="1 2">
    <name type="scientific">Catenovulum agarivorans DS-2</name>
    <dbReference type="NCBI Taxonomy" id="1328313"/>
    <lineage>
        <taxon>Bacteria</taxon>
        <taxon>Pseudomonadati</taxon>
        <taxon>Pseudomonadota</taxon>
        <taxon>Gammaproteobacteria</taxon>
        <taxon>Alteromonadales</taxon>
        <taxon>Alteromonadaceae</taxon>
        <taxon>Catenovulum</taxon>
    </lineage>
</organism>
<name>W7QNE0_9ALTE</name>
<dbReference type="RefSeq" id="WP_035015220.1">
    <property type="nucleotide sequence ID" value="NZ_ARZY01000024.1"/>
</dbReference>
<reference evidence="1 2" key="1">
    <citation type="journal article" date="2014" name="Genome Announc.">
        <title>Draft Genome Sequence of the Agar-Degrading Bacterium Catenovulum sp. Strain DS-2, Isolated from Intestines of Haliotis diversicolor.</title>
        <authorList>
            <person name="Shan D."/>
            <person name="Li X."/>
            <person name="Gu Z."/>
            <person name="Wei G."/>
            <person name="Gao Z."/>
            <person name="Shao Z."/>
        </authorList>
    </citation>
    <scope>NUCLEOTIDE SEQUENCE [LARGE SCALE GENOMIC DNA]</scope>
    <source>
        <strain evidence="1 2">DS-2</strain>
    </source>
</reference>
<dbReference type="Proteomes" id="UP000019276">
    <property type="component" value="Unassembled WGS sequence"/>
</dbReference>
<evidence type="ECO:0000313" key="2">
    <source>
        <dbReference type="Proteomes" id="UP000019276"/>
    </source>
</evidence>
<accession>W7QNE0</accession>